<protein>
    <submittedName>
        <fullName evidence="2">Uncharacterized protein</fullName>
    </submittedName>
</protein>
<name>A0A812K9F3_9DINO</name>
<sequence length="277" mass="30223">MHDLNIQSYTKIRCWVRGAVHEGWLHEARLVRVQNHLRGVACHIKLEKVGEVEFPVYRRIHAAVRTRPCCKWGRHNSLLAQLRATGDVADVKPAHAGTCSRGDLFPDTTHLDRGKTRCMGEALASNGTNFGFWLGPRQSTPWQYNRNLEASGFVNYPSPVALRLLAMATSCANGCAAQFQGLCGCFAGLQKPRIADVDPDTKPESEVLSERGPLADVRHSESPALLSRSQSSASGESRGPLVRPTLLTSKVLGSQASSCASKTQISRDLENLGLCPV</sequence>
<organism evidence="2 3">
    <name type="scientific">Symbiodinium natans</name>
    <dbReference type="NCBI Taxonomy" id="878477"/>
    <lineage>
        <taxon>Eukaryota</taxon>
        <taxon>Sar</taxon>
        <taxon>Alveolata</taxon>
        <taxon>Dinophyceae</taxon>
        <taxon>Suessiales</taxon>
        <taxon>Symbiodiniaceae</taxon>
        <taxon>Symbiodinium</taxon>
    </lineage>
</organism>
<evidence type="ECO:0000256" key="1">
    <source>
        <dbReference type="SAM" id="MobiDB-lite"/>
    </source>
</evidence>
<comment type="caution">
    <text evidence="2">The sequence shown here is derived from an EMBL/GenBank/DDBJ whole genome shotgun (WGS) entry which is preliminary data.</text>
</comment>
<dbReference type="OrthoDB" id="423337at2759"/>
<gene>
    <name evidence="2" type="ORF">SNAT2548_LOCUS8360</name>
</gene>
<dbReference type="AlphaFoldDB" id="A0A812K9F3"/>
<dbReference type="Proteomes" id="UP000604046">
    <property type="component" value="Unassembled WGS sequence"/>
</dbReference>
<accession>A0A812K9F3</accession>
<proteinExistence type="predicted"/>
<feature type="region of interest" description="Disordered" evidence="1">
    <location>
        <begin position="196"/>
        <end position="241"/>
    </location>
</feature>
<evidence type="ECO:0000313" key="3">
    <source>
        <dbReference type="Proteomes" id="UP000604046"/>
    </source>
</evidence>
<feature type="compositionally biased region" description="Basic and acidic residues" evidence="1">
    <location>
        <begin position="196"/>
        <end position="209"/>
    </location>
</feature>
<keyword evidence="3" id="KW-1185">Reference proteome</keyword>
<evidence type="ECO:0000313" key="2">
    <source>
        <dbReference type="EMBL" id="CAE7222993.1"/>
    </source>
</evidence>
<feature type="compositionally biased region" description="Low complexity" evidence="1">
    <location>
        <begin position="222"/>
        <end position="240"/>
    </location>
</feature>
<dbReference type="EMBL" id="CAJNDS010000614">
    <property type="protein sequence ID" value="CAE7222993.1"/>
    <property type="molecule type" value="Genomic_DNA"/>
</dbReference>
<reference evidence="2" key="1">
    <citation type="submission" date="2021-02" db="EMBL/GenBank/DDBJ databases">
        <authorList>
            <person name="Dougan E. K."/>
            <person name="Rhodes N."/>
            <person name="Thang M."/>
            <person name="Chan C."/>
        </authorList>
    </citation>
    <scope>NUCLEOTIDE SEQUENCE</scope>
</reference>